<reference evidence="1 2" key="1">
    <citation type="submission" date="2021-03" db="EMBL/GenBank/DDBJ databases">
        <title>Flavobacterium Flabelliformis Sp. Nov. And Flavobacterium Geliluteum Sp. Nov., Two Novel Multidrug Resistant Psychrophilic Species Isolated From Antarctica.</title>
        <authorList>
            <person name="Kralova S."/>
            <person name="Busse H.J."/>
            <person name="Bezdicek M."/>
            <person name="Nykrynova M."/>
            <person name="Kroupova E."/>
            <person name="Krsek D."/>
            <person name="Sedlacek I."/>
        </authorList>
    </citation>
    <scope>NUCLEOTIDE SEQUENCE [LARGE SCALE GENOMIC DNA]</scope>
    <source>
        <strain evidence="1 2">P4023</strain>
    </source>
</reference>
<accession>A0ABS5CRA0</accession>
<dbReference type="EMBL" id="JAGFBU010000001">
    <property type="protein sequence ID" value="MBP4141152.1"/>
    <property type="molecule type" value="Genomic_DNA"/>
</dbReference>
<protein>
    <submittedName>
        <fullName evidence="1">Uncharacterized protein</fullName>
    </submittedName>
</protein>
<gene>
    <name evidence="1" type="ORF">J3S90_04980</name>
</gene>
<dbReference type="RefSeq" id="WP_210645144.1">
    <property type="nucleotide sequence ID" value="NZ_JAGFBU010000001.1"/>
</dbReference>
<evidence type="ECO:0000313" key="2">
    <source>
        <dbReference type="Proteomes" id="UP000674217"/>
    </source>
</evidence>
<sequence>MNNLFPDFNGLKQEKLTNTDQLLTVIPLLKNNKQENSRILLLKIHNKIRSAIFTIYPEKDNSGSEFSGRVIISNLNGEFVNGFRVDNGYIISNFTKKNNNNSTYKTIDLEEVIIPVRLKASKANTAFIFPGDSPGSSLDDYTWNPDYLNGGGGNGGDTKPNDIAKDPCSAAKTTSVDAKSISYSSAKTSIIKASNDGLEHSITLGKDNNGQITQAPMNDGGAYNVPVNSTWPGAFAALHNHPNKTPLSAGDIYTSVKLNIKSGTFTTTYILTDGEVYGIVVTDLAAAKEFVATYPADQLPGQSPEFPDYILDQMLDLVNKMGSSNEGRTTAIAFVLDKHNSGITLLKQDSSGNFQSIKTQETTQANGTKTYTSIPCN</sequence>
<proteinExistence type="predicted"/>
<comment type="caution">
    <text evidence="1">The sequence shown here is derived from an EMBL/GenBank/DDBJ whole genome shotgun (WGS) entry which is preliminary data.</text>
</comment>
<organism evidence="1 2">
    <name type="scientific">Flavobacterium flabelliforme</name>
    <dbReference type="NCBI Taxonomy" id="2816119"/>
    <lineage>
        <taxon>Bacteria</taxon>
        <taxon>Pseudomonadati</taxon>
        <taxon>Bacteroidota</taxon>
        <taxon>Flavobacteriia</taxon>
        <taxon>Flavobacteriales</taxon>
        <taxon>Flavobacteriaceae</taxon>
        <taxon>Flavobacterium</taxon>
    </lineage>
</organism>
<keyword evidence="2" id="KW-1185">Reference proteome</keyword>
<evidence type="ECO:0000313" key="1">
    <source>
        <dbReference type="EMBL" id="MBP4141152.1"/>
    </source>
</evidence>
<dbReference type="Proteomes" id="UP000674217">
    <property type="component" value="Unassembled WGS sequence"/>
</dbReference>
<name>A0ABS5CRA0_9FLAO</name>